<keyword evidence="6" id="KW-1133">Transmembrane helix</keyword>
<dbReference type="GO" id="GO:0006654">
    <property type="term" value="P:phosphatidic acid biosynthetic process"/>
    <property type="evidence" value="ECO:0007669"/>
    <property type="project" value="TreeGrafter"/>
</dbReference>
<accession>A0A6G0XGI1</accession>
<feature type="domain" description="Phospholipid/glycerol acyltransferase" evidence="7">
    <location>
        <begin position="200"/>
        <end position="316"/>
    </location>
</feature>
<evidence type="ECO:0000313" key="9">
    <source>
        <dbReference type="Proteomes" id="UP000481153"/>
    </source>
</evidence>
<keyword evidence="4" id="KW-0443">Lipid metabolism</keyword>
<keyword evidence="6" id="KW-0812">Transmembrane</keyword>
<feature type="transmembrane region" description="Helical" evidence="6">
    <location>
        <begin position="380"/>
        <end position="402"/>
    </location>
</feature>
<keyword evidence="3" id="KW-0808">Transferase</keyword>
<proteinExistence type="predicted"/>
<comment type="pathway">
    <text evidence="1">Lipid metabolism.</text>
</comment>
<evidence type="ECO:0000256" key="4">
    <source>
        <dbReference type="ARBA" id="ARBA00023098"/>
    </source>
</evidence>
<feature type="transmembrane region" description="Helical" evidence="6">
    <location>
        <begin position="166"/>
        <end position="184"/>
    </location>
</feature>
<feature type="transmembrane region" description="Helical" evidence="6">
    <location>
        <begin position="414"/>
        <end position="436"/>
    </location>
</feature>
<dbReference type="CDD" id="cd07989">
    <property type="entry name" value="LPLAT_AGPAT-like"/>
    <property type="match status" value="1"/>
</dbReference>
<evidence type="ECO:0000256" key="3">
    <source>
        <dbReference type="ARBA" id="ARBA00022679"/>
    </source>
</evidence>
<comment type="caution">
    <text evidence="8">The sequence shown here is derived from an EMBL/GenBank/DDBJ whole genome shotgun (WGS) entry which is preliminary data.</text>
</comment>
<sequence>MEETLKALSIESRLTAIEKEVKEFLATVDKLKATATLSQRNHERKKLYKVSEFIRLDIEDELLKLHEAPPKTPDAPVPSDELSHATDPLVIAYAERLNTIRKQLTLEIQPSTGTLLEKVYMVIRLLSFALIMLGGFFIIFFLIPVRWSHLILRKFGVKNNSLPMDYIQTFYGLALCLASGIQIITNNRENLTFKALKDATIVMFTHGSNLDGLMVQGTSPTTLKFIAKKVLFMIPFAGWGFRWAFGNIPIDRSNREASKRSLKALAKAVIFYGRSIAISPEGTRSTNGQLQDFKKGPFYLQTDVNKSISPVVVHGAFELWPPGRLFTLSGKAYCDYLPQFQVDPAKSRNANRLALRRVYLEAAAKPVPDDLSTSPDPLHVLYHIGFILLLWVTVPTTCWLICKGIGAIATALQLSSWGTTQLIISTLLGLETFMFFTC</sequence>
<dbReference type="PANTHER" id="PTHR10434:SF64">
    <property type="entry name" value="1-ACYL-SN-GLYCEROL-3-PHOSPHATE ACYLTRANSFERASE-RELATED"/>
    <property type="match status" value="1"/>
</dbReference>
<keyword evidence="9" id="KW-1185">Reference proteome</keyword>
<evidence type="ECO:0000313" key="8">
    <source>
        <dbReference type="EMBL" id="KAF0739401.1"/>
    </source>
</evidence>
<dbReference type="Proteomes" id="UP000481153">
    <property type="component" value="Unassembled WGS sequence"/>
</dbReference>
<feature type="transmembrane region" description="Helical" evidence="6">
    <location>
        <begin position="125"/>
        <end position="146"/>
    </location>
</feature>
<evidence type="ECO:0000256" key="5">
    <source>
        <dbReference type="ARBA" id="ARBA00023315"/>
    </source>
</evidence>
<dbReference type="PANTHER" id="PTHR10434">
    <property type="entry name" value="1-ACYL-SN-GLYCEROL-3-PHOSPHATE ACYLTRANSFERASE"/>
    <property type="match status" value="1"/>
</dbReference>
<dbReference type="AlphaFoldDB" id="A0A6G0XGI1"/>
<name>A0A6G0XGI1_9STRA</name>
<protein>
    <recommendedName>
        <fullName evidence="7">Phospholipid/glycerol acyltransferase domain-containing protein</fullName>
    </recommendedName>
</protein>
<dbReference type="SMART" id="SM00563">
    <property type="entry name" value="PlsC"/>
    <property type="match status" value="1"/>
</dbReference>
<evidence type="ECO:0000256" key="1">
    <source>
        <dbReference type="ARBA" id="ARBA00005189"/>
    </source>
</evidence>
<dbReference type="GO" id="GO:0003841">
    <property type="term" value="F:1-acylglycerol-3-phosphate O-acyltransferase activity"/>
    <property type="evidence" value="ECO:0007669"/>
    <property type="project" value="TreeGrafter"/>
</dbReference>
<dbReference type="SUPFAM" id="SSF69593">
    <property type="entry name" value="Glycerol-3-phosphate (1)-acyltransferase"/>
    <property type="match status" value="1"/>
</dbReference>
<keyword evidence="2" id="KW-0444">Lipid biosynthesis</keyword>
<dbReference type="EMBL" id="VJMJ01000064">
    <property type="protein sequence ID" value="KAF0739401.1"/>
    <property type="molecule type" value="Genomic_DNA"/>
</dbReference>
<gene>
    <name evidence="8" type="ORF">Ae201684_004970</name>
</gene>
<organism evidence="8 9">
    <name type="scientific">Aphanomyces euteiches</name>
    <dbReference type="NCBI Taxonomy" id="100861"/>
    <lineage>
        <taxon>Eukaryota</taxon>
        <taxon>Sar</taxon>
        <taxon>Stramenopiles</taxon>
        <taxon>Oomycota</taxon>
        <taxon>Saprolegniomycetes</taxon>
        <taxon>Saprolegniales</taxon>
        <taxon>Verrucalvaceae</taxon>
        <taxon>Aphanomyces</taxon>
    </lineage>
</organism>
<evidence type="ECO:0000259" key="7">
    <source>
        <dbReference type="SMART" id="SM00563"/>
    </source>
</evidence>
<dbReference type="InterPro" id="IPR002123">
    <property type="entry name" value="Plipid/glycerol_acylTrfase"/>
</dbReference>
<evidence type="ECO:0000256" key="2">
    <source>
        <dbReference type="ARBA" id="ARBA00022516"/>
    </source>
</evidence>
<dbReference type="VEuPathDB" id="FungiDB:AeMF1_016848"/>
<dbReference type="Pfam" id="PF01553">
    <property type="entry name" value="Acyltransferase"/>
    <property type="match status" value="1"/>
</dbReference>
<reference evidence="8 9" key="1">
    <citation type="submission" date="2019-07" db="EMBL/GenBank/DDBJ databases">
        <title>Genomics analysis of Aphanomyces spp. identifies a new class of oomycete effector associated with host adaptation.</title>
        <authorList>
            <person name="Gaulin E."/>
        </authorList>
    </citation>
    <scope>NUCLEOTIDE SEQUENCE [LARGE SCALE GENOMIC DNA]</scope>
    <source>
        <strain evidence="8 9">ATCC 201684</strain>
    </source>
</reference>
<keyword evidence="5" id="KW-0012">Acyltransferase</keyword>
<keyword evidence="6" id="KW-0472">Membrane</keyword>
<evidence type="ECO:0000256" key="6">
    <source>
        <dbReference type="SAM" id="Phobius"/>
    </source>
</evidence>